<evidence type="ECO:0000313" key="3">
    <source>
        <dbReference type="EMBL" id="MBD8501658.1"/>
    </source>
</evidence>
<comment type="caution">
    <text evidence="3">The sequence shown here is derived from an EMBL/GenBank/DDBJ whole genome shotgun (WGS) entry which is preliminary data.</text>
</comment>
<dbReference type="Proteomes" id="UP000603602">
    <property type="component" value="Unassembled WGS sequence"/>
</dbReference>
<organism evidence="3 4">
    <name type="scientific">Thauera sedimentorum</name>
    <dbReference type="NCBI Taxonomy" id="2767595"/>
    <lineage>
        <taxon>Bacteria</taxon>
        <taxon>Pseudomonadati</taxon>
        <taxon>Pseudomonadota</taxon>
        <taxon>Betaproteobacteria</taxon>
        <taxon>Rhodocyclales</taxon>
        <taxon>Zoogloeaceae</taxon>
        <taxon>Thauera</taxon>
    </lineage>
</organism>
<keyword evidence="4" id="KW-1185">Reference proteome</keyword>
<dbReference type="PANTHER" id="PTHR34351:SF1">
    <property type="entry name" value="SLR1927 PROTEIN"/>
    <property type="match status" value="1"/>
</dbReference>
<gene>
    <name evidence="3" type="ORF">IFO67_02065</name>
</gene>
<feature type="transmembrane region" description="Helical" evidence="2">
    <location>
        <begin position="38"/>
        <end position="61"/>
    </location>
</feature>
<evidence type="ECO:0000256" key="2">
    <source>
        <dbReference type="SAM" id="Phobius"/>
    </source>
</evidence>
<sequence>MPGLLASPGGPLRTALERWLFRIGRAEALPIRLPQRRIFVLPTPAGLAFAATLLVMLIASINYELSLGFALTFLLGGIAVTSIVHAFRNLLNLQIHAGRCEPVFCGEPARFLLQLGNDRDTPRPALQLAAGTSRARIDLPAGEVAEAALELPTSRRGWLRPGRITVETRYPLGLIRAWSVLVPDLRCLVYPAPEADPPPLPSGSNIGPGTRRHQHGDEDFAGLREHQRADSPRHVAWKAFARGGPLLTKQFAGSAGSDIVLDWAELPAGMDDEARLARLSAWLIAAHASGQPFALRLGDAQLPRGTGARHLHEGLMLLALHRSPDDER</sequence>
<protein>
    <submittedName>
        <fullName evidence="3">DUF58 domain-containing protein</fullName>
    </submittedName>
</protein>
<feature type="region of interest" description="Disordered" evidence="1">
    <location>
        <begin position="196"/>
        <end position="215"/>
    </location>
</feature>
<reference evidence="4" key="1">
    <citation type="submission" date="2023-07" db="EMBL/GenBank/DDBJ databases">
        <title>Thauera sp. CAU 1555 isolated from sand of Yaerae Beach.</title>
        <authorList>
            <person name="Kim W."/>
        </authorList>
    </citation>
    <scope>NUCLEOTIDE SEQUENCE [LARGE SCALE GENOMIC DNA]</scope>
    <source>
        <strain evidence="4">CAU 1555</strain>
    </source>
</reference>
<evidence type="ECO:0000256" key="1">
    <source>
        <dbReference type="SAM" id="MobiDB-lite"/>
    </source>
</evidence>
<proteinExistence type="predicted"/>
<dbReference type="EMBL" id="JACYTO010000001">
    <property type="protein sequence ID" value="MBD8501658.1"/>
    <property type="molecule type" value="Genomic_DNA"/>
</dbReference>
<dbReference type="PANTHER" id="PTHR34351">
    <property type="entry name" value="SLR1927 PROTEIN-RELATED"/>
    <property type="match status" value="1"/>
</dbReference>
<evidence type="ECO:0000313" key="4">
    <source>
        <dbReference type="Proteomes" id="UP000603602"/>
    </source>
</evidence>
<feature type="transmembrane region" description="Helical" evidence="2">
    <location>
        <begin position="67"/>
        <end position="87"/>
    </location>
</feature>
<dbReference type="RefSeq" id="WP_187716496.1">
    <property type="nucleotide sequence ID" value="NZ_JACTAH010000001.1"/>
</dbReference>
<keyword evidence="2" id="KW-0812">Transmembrane</keyword>
<keyword evidence="2" id="KW-0472">Membrane</keyword>
<accession>A0ABR9B5L3</accession>
<keyword evidence="2" id="KW-1133">Transmembrane helix</keyword>
<name>A0ABR9B5L3_9RHOO</name>